<feature type="domain" description="Pirin C-terminal" evidence="1">
    <location>
        <begin position="22"/>
        <end position="52"/>
    </location>
</feature>
<protein>
    <recommendedName>
        <fullName evidence="1">Pirin C-terminal domain-containing protein</fullName>
    </recommendedName>
</protein>
<evidence type="ECO:0000313" key="2">
    <source>
        <dbReference type="EnsemblPlants" id="OB08G20750.1"/>
    </source>
</evidence>
<dbReference type="PANTHER" id="PTHR13903">
    <property type="entry name" value="PIRIN-RELATED"/>
    <property type="match status" value="1"/>
</dbReference>
<dbReference type="Gene3D" id="2.60.120.10">
    <property type="entry name" value="Jelly Rolls"/>
    <property type="match status" value="1"/>
</dbReference>
<sequence length="70" mass="8113">MAWPCARRSAPRRGSCWWRRHGEAVVRDGPFVMNTREEVEQARDDYRNRRNGFEMAAGWSSDYAATVAAH</sequence>
<dbReference type="HOGENOM" id="CLU_2761858_0_0_1"/>
<dbReference type="PANTHER" id="PTHR13903:SF11">
    <property type="entry name" value="OS08G0364900 PROTEIN"/>
    <property type="match status" value="1"/>
</dbReference>
<dbReference type="InterPro" id="IPR008778">
    <property type="entry name" value="Pirin_C_dom"/>
</dbReference>
<accession>J3MSJ5</accession>
<dbReference type="SUPFAM" id="SSF51182">
    <property type="entry name" value="RmlC-like cupins"/>
    <property type="match status" value="1"/>
</dbReference>
<dbReference type="InterPro" id="IPR014710">
    <property type="entry name" value="RmlC-like_jellyroll"/>
</dbReference>
<dbReference type="EnsemblPlants" id="OB08G20750.1">
    <property type="protein sequence ID" value="OB08G20750.1"/>
    <property type="gene ID" value="OB08G20750"/>
</dbReference>
<dbReference type="Proteomes" id="UP000006038">
    <property type="component" value="Chromosome 8"/>
</dbReference>
<name>J3MSJ5_ORYBR</name>
<dbReference type="InterPro" id="IPR011051">
    <property type="entry name" value="RmlC_Cupin_sf"/>
</dbReference>
<reference evidence="2" key="2">
    <citation type="submission" date="2013-04" db="UniProtKB">
        <authorList>
            <consortium name="EnsemblPlants"/>
        </authorList>
    </citation>
    <scope>IDENTIFICATION</scope>
</reference>
<organism evidence="2">
    <name type="scientific">Oryza brachyantha</name>
    <name type="common">malo sina</name>
    <dbReference type="NCBI Taxonomy" id="4533"/>
    <lineage>
        <taxon>Eukaryota</taxon>
        <taxon>Viridiplantae</taxon>
        <taxon>Streptophyta</taxon>
        <taxon>Embryophyta</taxon>
        <taxon>Tracheophyta</taxon>
        <taxon>Spermatophyta</taxon>
        <taxon>Magnoliopsida</taxon>
        <taxon>Liliopsida</taxon>
        <taxon>Poales</taxon>
        <taxon>Poaceae</taxon>
        <taxon>BOP clade</taxon>
        <taxon>Oryzoideae</taxon>
        <taxon>Oryzeae</taxon>
        <taxon>Oryzinae</taxon>
        <taxon>Oryza</taxon>
    </lineage>
</organism>
<keyword evidence="3" id="KW-1185">Reference proteome</keyword>
<dbReference type="InterPro" id="IPR012093">
    <property type="entry name" value="Pirin"/>
</dbReference>
<proteinExistence type="predicted"/>
<dbReference type="Pfam" id="PF05726">
    <property type="entry name" value="Pirin_C"/>
    <property type="match status" value="1"/>
</dbReference>
<dbReference type="AlphaFoldDB" id="J3MSJ5"/>
<evidence type="ECO:0000259" key="1">
    <source>
        <dbReference type="Pfam" id="PF05726"/>
    </source>
</evidence>
<reference evidence="2" key="1">
    <citation type="journal article" date="2013" name="Nat. Commun.">
        <title>Whole-genome sequencing of Oryza brachyantha reveals mechanisms underlying Oryza genome evolution.</title>
        <authorList>
            <person name="Chen J."/>
            <person name="Huang Q."/>
            <person name="Gao D."/>
            <person name="Wang J."/>
            <person name="Lang Y."/>
            <person name="Liu T."/>
            <person name="Li B."/>
            <person name="Bai Z."/>
            <person name="Luis Goicoechea J."/>
            <person name="Liang C."/>
            <person name="Chen C."/>
            <person name="Zhang W."/>
            <person name="Sun S."/>
            <person name="Liao Y."/>
            <person name="Zhang X."/>
            <person name="Yang L."/>
            <person name="Song C."/>
            <person name="Wang M."/>
            <person name="Shi J."/>
            <person name="Liu G."/>
            <person name="Liu J."/>
            <person name="Zhou H."/>
            <person name="Zhou W."/>
            <person name="Yu Q."/>
            <person name="An N."/>
            <person name="Chen Y."/>
            <person name="Cai Q."/>
            <person name="Wang B."/>
            <person name="Liu B."/>
            <person name="Min J."/>
            <person name="Huang Y."/>
            <person name="Wu H."/>
            <person name="Li Z."/>
            <person name="Zhang Y."/>
            <person name="Yin Y."/>
            <person name="Song W."/>
            <person name="Jiang J."/>
            <person name="Jackson S.A."/>
            <person name="Wing R.A."/>
            <person name="Wang J."/>
            <person name="Chen M."/>
        </authorList>
    </citation>
    <scope>NUCLEOTIDE SEQUENCE [LARGE SCALE GENOMIC DNA]</scope>
    <source>
        <strain evidence="2">cv. IRGC 101232</strain>
    </source>
</reference>
<evidence type="ECO:0000313" key="3">
    <source>
        <dbReference type="Proteomes" id="UP000006038"/>
    </source>
</evidence>
<dbReference type="Gramene" id="OB08G20750.1">
    <property type="protein sequence ID" value="OB08G20750.1"/>
    <property type="gene ID" value="OB08G20750"/>
</dbReference>